<dbReference type="Gene3D" id="3.40.630.30">
    <property type="match status" value="1"/>
</dbReference>
<keyword evidence="1 3" id="KW-0808">Transferase</keyword>
<evidence type="ECO:0000313" key="3">
    <source>
        <dbReference type="EMBL" id="ALL71090.1"/>
    </source>
</evidence>
<accession>A0A0P0RQ32</accession>
<dbReference type="CDD" id="cd04301">
    <property type="entry name" value="NAT_SF"/>
    <property type="match status" value="1"/>
</dbReference>
<dbReference type="GeneID" id="69974487"/>
<keyword evidence="3" id="KW-0614">Plasmid</keyword>
<dbReference type="Pfam" id="PF00583">
    <property type="entry name" value="Acetyltransf_1"/>
    <property type="match status" value="1"/>
</dbReference>
<organism evidence="3 4">
    <name type="scientific">Paraburkholderia caribensis MBA4</name>
    <dbReference type="NCBI Taxonomy" id="1323664"/>
    <lineage>
        <taxon>Bacteria</taxon>
        <taxon>Pseudomonadati</taxon>
        <taxon>Pseudomonadota</taxon>
        <taxon>Betaproteobacteria</taxon>
        <taxon>Burkholderiales</taxon>
        <taxon>Burkholderiaceae</taxon>
        <taxon>Paraburkholderia</taxon>
    </lineage>
</organism>
<gene>
    <name evidence="3" type="ORF">K788_0002083</name>
</gene>
<dbReference type="SUPFAM" id="SSF55729">
    <property type="entry name" value="Acyl-CoA N-acyltransferases (Nat)"/>
    <property type="match status" value="1"/>
</dbReference>
<feature type="domain" description="N-acetyltransferase" evidence="2">
    <location>
        <begin position="24"/>
        <end position="189"/>
    </location>
</feature>
<dbReference type="InterPro" id="IPR050769">
    <property type="entry name" value="NAT_camello-type"/>
</dbReference>
<dbReference type="EMBL" id="CP012748">
    <property type="protein sequence ID" value="ALL71090.1"/>
    <property type="molecule type" value="Genomic_DNA"/>
</dbReference>
<evidence type="ECO:0000256" key="1">
    <source>
        <dbReference type="ARBA" id="ARBA00022679"/>
    </source>
</evidence>
<dbReference type="RefSeq" id="WP_035992990.1">
    <property type="nucleotide sequence ID" value="NZ_CP012748.1"/>
</dbReference>
<dbReference type="AlphaFoldDB" id="A0A0P0RQ32"/>
<name>A0A0P0RQ32_9BURK</name>
<dbReference type="PANTHER" id="PTHR13947:SF37">
    <property type="entry name" value="LD18367P"/>
    <property type="match status" value="1"/>
</dbReference>
<dbReference type="KEGG" id="bcai:K788_0002083"/>
<geneLocation type="plasmid" evidence="4"/>
<proteinExistence type="predicted"/>
<sequence>MSKRRATIEKHSPLAYSERSSGSVVLRRFDPSRDSYGQLTAMLHRAFARLGMMGLNCTCVDQDVAVTMRRAQSGDCFVMVSGGKIIGTMTLYASDSDSLCEHYHRQDVASIRQLAIDPSWQNRGIGKFMLAFAEHWAATRGYAELALDTPYPAAHLVAFYRGQGFRIVDAVRFAGKVYESAILSKAPVVARTLAAWTHQIALPGARLVRFAA</sequence>
<dbReference type="GO" id="GO:0008080">
    <property type="term" value="F:N-acetyltransferase activity"/>
    <property type="evidence" value="ECO:0007669"/>
    <property type="project" value="InterPro"/>
</dbReference>
<dbReference type="InterPro" id="IPR016181">
    <property type="entry name" value="Acyl_CoA_acyltransferase"/>
</dbReference>
<dbReference type="PANTHER" id="PTHR13947">
    <property type="entry name" value="GNAT FAMILY N-ACETYLTRANSFERASE"/>
    <property type="match status" value="1"/>
</dbReference>
<dbReference type="Proteomes" id="UP000019146">
    <property type="component" value="Plasmid unnamed"/>
</dbReference>
<dbReference type="PROSITE" id="PS51186">
    <property type="entry name" value="GNAT"/>
    <property type="match status" value="1"/>
</dbReference>
<reference evidence="3 4" key="1">
    <citation type="journal article" date="2014" name="Genome Announc.">
        <title>Draft Genome Sequence of the Haloacid-Degrading Burkholderia caribensis Strain MBA4.</title>
        <authorList>
            <person name="Pan Y."/>
            <person name="Kong K.F."/>
            <person name="Tsang J.S."/>
        </authorList>
    </citation>
    <scope>NUCLEOTIDE SEQUENCE [LARGE SCALE GENOMIC DNA]</scope>
    <source>
        <strain evidence="3 4">MBA4</strain>
        <plasmid evidence="4">Plasmid</plasmid>
    </source>
</reference>
<dbReference type="InterPro" id="IPR000182">
    <property type="entry name" value="GNAT_dom"/>
</dbReference>
<evidence type="ECO:0000259" key="2">
    <source>
        <dbReference type="PROSITE" id="PS51186"/>
    </source>
</evidence>
<protein>
    <submittedName>
        <fullName evidence="3">Histone acetyltransferase HPA2 and related acetyltransferase</fullName>
    </submittedName>
</protein>
<evidence type="ECO:0000313" key="4">
    <source>
        <dbReference type="Proteomes" id="UP000019146"/>
    </source>
</evidence>